<organism evidence="2 3">
    <name type="scientific">Gossypium arboreum</name>
    <name type="common">Tree cotton</name>
    <name type="synonym">Gossypium nanking</name>
    <dbReference type="NCBI Taxonomy" id="29729"/>
    <lineage>
        <taxon>Eukaryota</taxon>
        <taxon>Viridiplantae</taxon>
        <taxon>Streptophyta</taxon>
        <taxon>Embryophyta</taxon>
        <taxon>Tracheophyta</taxon>
        <taxon>Spermatophyta</taxon>
        <taxon>Magnoliopsida</taxon>
        <taxon>eudicotyledons</taxon>
        <taxon>Gunneridae</taxon>
        <taxon>Pentapetalae</taxon>
        <taxon>rosids</taxon>
        <taxon>malvids</taxon>
        <taxon>Malvales</taxon>
        <taxon>Malvaceae</taxon>
        <taxon>Malvoideae</taxon>
        <taxon>Gossypium</taxon>
    </lineage>
</organism>
<dbReference type="Proteomes" id="UP001358586">
    <property type="component" value="Chromosome 1"/>
</dbReference>
<proteinExistence type="predicted"/>
<feature type="region of interest" description="Disordered" evidence="1">
    <location>
        <begin position="1"/>
        <end position="61"/>
    </location>
</feature>
<evidence type="ECO:0000313" key="3">
    <source>
        <dbReference type="Proteomes" id="UP001358586"/>
    </source>
</evidence>
<reference evidence="2 3" key="1">
    <citation type="submission" date="2023-03" db="EMBL/GenBank/DDBJ databases">
        <title>WGS of Gossypium arboreum.</title>
        <authorList>
            <person name="Yu D."/>
        </authorList>
    </citation>
    <scope>NUCLEOTIDE SEQUENCE [LARGE SCALE GENOMIC DNA]</scope>
    <source>
        <tissue evidence="2">Leaf</tissue>
    </source>
</reference>
<accession>A0ABR0R4W0</accession>
<feature type="compositionally biased region" description="Basic and acidic residues" evidence="1">
    <location>
        <begin position="19"/>
        <end position="33"/>
    </location>
</feature>
<comment type="caution">
    <text evidence="2">The sequence shown here is derived from an EMBL/GenBank/DDBJ whole genome shotgun (WGS) entry which is preliminary data.</text>
</comment>
<name>A0ABR0R4W0_GOSAR</name>
<dbReference type="EMBL" id="JARKNE010000001">
    <property type="protein sequence ID" value="KAK5846227.1"/>
    <property type="molecule type" value="Genomic_DNA"/>
</dbReference>
<evidence type="ECO:0000313" key="2">
    <source>
        <dbReference type="EMBL" id="KAK5846227.1"/>
    </source>
</evidence>
<keyword evidence="3" id="KW-1185">Reference proteome</keyword>
<gene>
    <name evidence="2" type="ORF">PVK06_002503</name>
</gene>
<protein>
    <submittedName>
        <fullName evidence="2">Uncharacterized protein</fullName>
    </submittedName>
</protein>
<evidence type="ECO:0000256" key="1">
    <source>
        <dbReference type="SAM" id="MobiDB-lite"/>
    </source>
</evidence>
<sequence length="90" mass="9953">MADDGGGEAINRPMKVSKGSRELSRLKNLDKKPHILSVGGRLTSRSSSDKEETAPSSTGRSLLQRYGCDQSICKRSSSKLELFRLTWQAR</sequence>